<evidence type="ECO:0000313" key="4">
    <source>
        <dbReference type="Proteomes" id="UP000054843"/>
    </source>
</evidence>
<dbReference type="GO" id="GO:0003676">
    <property type="term" value="F:nucleic acid binding"/>
    <property type="evidence" value="ECO:0007669"/>
    <property type="project" value="InterPro"/>
</dbReference>
<dbReference type="STRING" id="268474.A0A0V1MI48"/>
<evidence type="ECO:0000313" key="3">
    <source>
        <dbReference type="EMBL" id="KRZ71301.1"/>
    </source>
</evidence>
<proteinExistence type="predicted"/>
<protein>
    <recommendedName>
        <fullName evidence="2">DUF5641 domain-containing protein</fullName>
    </recommendedName>
</protein>
<feature type="region of interest" description="Disordered" evidence="1">
    <location>
        <begin position="1"/>
        <end position="89"/>
    </location>
</feature>
<dbReference type="InterPro" id="IPR036397">
    <property type="entry name" value="RNaseH_sf"/>
</dbReference>
<comment type="caution">
    <text evidence="3">The sequence shown here is derived from an EMBL/GenBank/DDBJ whole genome shotgun (WGS) entry which is preliminary data.</text>
</comment>
<dbReference type="AlphaFoldDB" id="A0A0V1MI48"/>
<dbReference type="Proteomes" id="UP000054843">
    <property type="component" value="Unassembled WGS sequence"/>
</dbReference>
<sequence length="329" mass="37278">MRFHSAPVSSASQGHSSIALDHTSFVKQWQESHDKKSLGAAEPDDREQKAPMPRMGDTGHWREKAAATYSQSEHPGDPESYPQPPERSPSAVLLASAAGRCRAIRQLRVLQTSRHLYPVPVQKFQMQRKLNQERIQWKFITPRAPWCGGYWERLIRSIKNALRKTIRGALLRYDELHTILCEIEARINDRPLVFMGDDISGAAVLIPAHFLIGRELSRLPSVRTKINRCDDATSGQRLTAQLWKRRKEEYVITLTTRGRWRKTQQEPRVGDIVLVHEPGAAWVKWPIGKIIEIHPSKDGVIRSATVKTGQGTVTRSARSLRLVEPSSDA</sequence>
<reference evidence="3 4" key="1">
    <citation type="submission" date="2015-01" db="EMBL/GenBank/DDBJ databases">
        <title>Evolution of Trichinella species and genotypes.</title>
        <authorList>
            <person name="Korhonen P.K."/>
            <person name="Edoardo P."/>
            <person name="Giuseppe L.R."/>
            <person name="Gasser R.B."/>
        </authorList>
    </citation>
    <scope>NUCLEOTIDE SEQUENCE [LARGE SCALE GENOMIC DNA]</scope>
    <source>
        <strain evidence="3">ISS1980</strain>
    </source>
</reference>
<dbReference type="SUPFAM" id="SSF53098">
    <property type="entry name" value="Ribonuclease H-like"/>
    <property type="match status" value="1"/>
</dbReference>
<organism evidence="3 4">
    <name type="scientific">Trichinella papuae</name>
    <dbReference type="NCBI Taxonomy" id="268474"/>
    <lineage>
        <taxon>Eukaryota</taxon>
        <taxon>Metazoa</taxon>
        <taxon>Ecdysozoa</taxon>
        <taxon>Nematoda</taxon>
        <taxon>Enoplea</taxon>
        <taxon>Dorylaimia</taxon>
        <taxon>Trichinellida</taxon>
        <taxon>Trichinellidae</taxon>
        <taxon>Trichinella</taxon>
    </lineage>
</organism>
<feature type="domain" description="DUF5641" evidence="2">
    <location>
        <begin position="236"/>
        <end position="320"/>
    </location>
</feature>
<dbReference type="Pfam" id="PF18701">
    <property type="entry name" value="DUF5641"/>
    <property type="match status" value="1"/>
</dbReference>
<dbReference type="PANTHER" id="PTHR47331">
    <property type="entry name" value="PHD-TYPE DOMAIN-CONTAINING PROTEIN"/>
    <property type="match status" value="1"/>
</dbReference>
<dbReference type="Gene3D" id="3.30.420.10">
    <property type="entry name" value="Ribonuclease H-like superfamily/Ribonuclease H"/>
    <property type="match status" value="1"/>
</dbReference>
<evidence type="ECO:0000259" key="2">
    <source>
        <dbReference type="Pfam" id="PF18701"/>
    </source>
</evidence>
<dbReference type="EMBL" id="JYDO01000099">
    <property type="protein sequence ID" value="KRZ71301.1"/>
    <property type="molecule type" value="Genomic_DNA"/>
</dbReference>
<accession>A0A0V1MI48</accession>
<dbReference type="InterPro" id="IPR012337">
    <property type="entry name" value="RNaseH-like_sf"/>
</dbReference>
<dbReference type="OrthoDB" id="5871302at2759"/>
<evidence type="ECO:0000256" key="1">
    <source>
        <dbReference type="SAM" id="MobiDB-lite"/>
    </source>
</evidence>
<dbReference type="InterPro" id="IPR040676">
    <property type="entry name" value="DUF5641"/>
</dbReference>
<name>A0A0V1MI48_9BILA</name>
<keyword evidence="4" id="KW-1185">Reference proteome</keyword>
<gene>
    <name evidence="3" type="ORF">T10_12821</name>
</gene>
<feature type="compositionally biased region" description="Polar residues" evidence="1">
    <location>
        <begin position="7"/>
        <end position="16"/>
    </location>
</feature>